<reference evidence="3" key="2">
    <citation type="journal article" date="2015" name="Sci. Rep.">
        <title>Genetic analysis of capsular polysaccharide synthesis gene clusters in 79 capsular types of Klebsiella spp.</title>
        <authorList>
            <person name="Pan Y.J."/>
            <person name="Lin T.L."/>
            <person name="Chen C.T."/>
            <person name="Chen Y.Y."/>
            <person name="Hsieh P.F."/>
            <person name="Hsu C.R."/>
            <person name="Wu M.C."/>
            <person name="Wang J.T."/>
        </authorList>
    </citation>
    <scope>NUCLEOTIDE SEQUENCE</scope>
    <source>
        <strain evidence="3">5845/52</strain>
    </source>
</reference>
<dbReference type="AlphaFoldDB" id="A0A0P0YSP8"/>
<dbReference type="NCBIfam" id="NF007640">
    <property type="entry name" value="PRK10307.1"/>
    <property type="match status" value="1"/>
</dbReference>
<reference evidence="3" key="1">
    <citation type="submission" date="2014-04" db="EMBL/GenBank/DDBJ databases">
        <authorList>
            <person name="Harrison E."/>
        </authorList>
    </citation>
    <scope>NUCLEOTIDE SEQUENCE</scope>
    <source>
        <strain evidence="3">5845/52</strain>
    </source>
</reference>
<dbReference type="InterPro" id="IPR001296">
    <property type="entry name" value="Glyco_trans_1"/>
</dbReference>
<proteinExistence type="predicted"/>
<dbReference type="Pfam" id="PF00534">
    <property type="entry name" value="Glycos_transf_1"/>
    <property type="match status" value="1"/>
</dbReference>
<dbReference type="Pfam" id="PF13579">
    <property type="entry name" value="Glyco_trans_4_4"/>
    <property type="match status" value="1"/>
</dbReference>
<accession>A0A0P0YSP8</accession>
<dbReference type="GO" id="GO:0016757">
    <property type="term" value="F:glycosyltransferase activity"/>
    <property type="evidence" value="ECO:0007669"/>
    <property type="project" value="InterPro"/>
</dbReference>
<gene>
    <name evidence="3" type="primary">wcaI</name>
</gene>
<sequence length="408" mass="45828">MKILIYGINFSPELTATGKYSGEMAEWMAREKQDVRAVTAPPYYPEWKVKSPYSSWKYKKEVISNVTVFRCPLYVPKKVSTLKRLIHLTSFTLSSFPQLFRNFFWKPDLVICVAPTLFCVPFAKLFSKVTKAKLIIHIQDYEVDAMFGLNLANTGGLSKLARRFEKWCLSKADFVSTISNTMIDKAVSKGVKRQNTIFFPNWSELDKFKNILFKDIEEFREGLNLPSNRKIILYSGNVGDKQGLEIIPDIASNPAFSDSIFLIVGEGAGKKRLEEKVLSSQLTNVLFRPLQPYNKLPLLLSMADCHLVIQKRGAADAVLPSKLTNILAVGGNAIITAEIHTELGQLTTNYPGIAVRVEPECDVSLTEGLIHALSLPKFNSIAVSYANKMLDKEVILNEYLEVISSKVN</sequence>
<feature type="domain" description="Glycosyltransferase subfamily 4-like N-terminal" evidence="2">
    <location>
        <begin position="17"/>
        <end position="202"/>
    </location>
</feature>
<dbReference type="InterPro" id="IPR028098">
    <property type="entry name" value="Glyco_trans_4-like_N"/>
</dbReference>
<protein>
    <recommendedName>
        <fullName evidence="4">Glycosyl transferase</fullName>
    </recommendedName>
</protein>
<evidence type="ECO:0008006" key="4">
    <source>
        <dbReference type="Google" id="ProtNLM"/>
    </source>
</evidence>
<dbReference type="SUPFAM" id="SSF53756">
    <property type="entry name" value="UDP-Glycosyltransferase/glycogen phosphorylase"/>
    <property type="match status" value="1"/>
</dbReference>
<evidence type="ECO:0000313" key="3">
    <source>
        <dbReference type="EMBL" id="BAT24168.1"/>
    </source>
</evidence>
<dbReference type="EMBL" id="AB924599">
    <property type="protein sequence ID" value="BAT24168.1"/>
    <property type="molecule type" value="Genomic_DNA"/>
</dbReference>
<organism evidence="3">
    <name type="scientific">Klebsiella sp. 5845/52</name>
    <dbReference type="NCBI Taxonomy" id="1497832"/>
    <lineage>
        <taxon>Bacteria</taxon>
        <taxon>Pseudomonadati</taxon>
        <taxon>Pseudomonadota</taxon>
        <taxon>Gammaproteobacteria</taxon>
        <taxon>Enterobacterales</taxon>
        <taxon>Enterobacteriaceae</taxon>
        <taxon>Klebsiella/Raoultella group</taxon>
        <taxon>Klebsiella</taxon>
    </lineage>
</organism>
<evidence type="ECO:0000259" key="1">
    <source>
        <dbReference type="Pfam" id="PF00534"/>
    </source>
</evidence>
<evidence type="ECO:0000259" key="2">
    <source>
        <dbReference type="Pfam" id="PF13579"/>
    </source>
</evidence>
<dbReference type="Gene3D" id="3.40.50.2000">
    <property type="entry name" value="Glycogen Phosphorylase B"/>
    <property type="match status" value="2"/>
</dbReference>
<dbReference type="CDD" id="cd03794">
    <property type="entry name" value="GT4_WbuB-like"/>
    <property type="match status" value="1"/>
</dbReference>
<feature type="domain" description="Glycosyl transferase family 1" evidence="1">
    <location>
        <begin position="215"/>
        <end position="388"/>
    </location>
</feature>
<name>A0A0P0YSP8_9ENTR</name>